<sequence length="134" mass="14182">MMFQAPLALLALVGGAFAAPSPQKGTAATQVEKRDSSSGSATFYETGLGACGWNNGNQDLIVAVNSAQFDGGSHCGKWLTIQNNANGNTVAAYAADECPTCSWGSLDLSPEAFGQLNGFNYDEGMFDITWWWND</sequence>
<dbReference type="PANTHER" id="PTHR31836:SF25">
    <property type="entry name" value="RLPA-LIKE PROTEIN DOUBLE-PSI BETA-BARREL DOMAIN-CONTAINING PROTEIN"/>
    <property type="match status" value="1"/>
</dbReference>
<evidence type="ECO:0000256" key="2">
    <source>
        <dbReference type="SAM" id="SignalP"/>
    </source>
</evidence>
<protein>
    <submittedName>
        <fullName evidence="4">RlpA-like double-psi beta-barrel-protein domain-containing protein-containing protein</fullName>
    </submittedName>
</protein>
<name>A0AAD9FTG3_PAPLA</name>
<keyword evidence="1 2" id="KW-0732">Signal</keyword>
<dbReference type="AlphaFoldDB" id="A0AAD9FTG3"/>
<feature type="signal peptide" evidence="2">
    <location>
        <begin position="1"/>
        <end position="18"/>
    </location>
</feature>
<evidence type="ECO:0000256" key="1">
    <source>
        <dbReference type="ARBA" id="ARBA00022729"/>
    </source>
</evidence>
<dbReference type="Gene3D" id="2.40.40.10">
    <property type="entry name" value="RlpA-like domain"/>
    <property type="match status" value="1"/>
</dbReference>
<accession>A0AAD9FTG3</accession>
<evidence type="ECO:0000313" key="5">
    <source>
        <dbReference type="Proteomes" id="UP001182556"/>
    </source>
</evidence>
<dbReference type="PANTHER" id="PTHR31836">
    <property type="match status" value="1"/>
</dbReference>
<dbReference type="GO" id="GO:0050832">
    <property type="term" value="P:defense response to fungus"/>
    <property type="evidence" value="ECO:0007669"/>
    <property type="project" value="InterPro"/>
</dbReference>
<organism evidence="4 5">
    <name type="scientific">Papiliotrema laurentii</name>
    <name type="common">Cryptococcus laurentii</name>
    <dbReference type="NCBI Taxonomy" id="5418"/>
    <lineage>
        <taxon>Eukaryota</taxon>
        <taxon>Fungi</taxon>
        <taxon>Dikarya</taxon>
        <taxon>Basidiomycota</taxon>
        <taxon>Agaricomycotina</taxon>
        <taxon>Tremellomycetes</taxon>
        <taxon>Tremellales</taxon>
        <taxon>Rhynchogastremaceae</taxon>
        <taxon>Papiliotrema</taxon>
    </lineage>
</organism>
<comment type="caution">
    <text evidence="4">The sequence shown here is derived from an EMBL/GenBank/DDBJ whole genome shotgun (WGS) entry which is preliminary data.</text>
</comment>
<dbReference type="InterPro" id="IPR001153">
    <property type="entry name" value="Barwin_dom"/>
</dbReference>
<dbReference type="InterPro" id="IPR036908">
    <property type="entry name" value="RlpA-like_sf"/>
</dbReference>
<dbReference type="Pfam" id="PF00967">
    <property type="entry name" value="Barwin"/>
    <property type="match status" value="1"/>
</dbReference>
<dbReference type="CDD" id="cd22191">
    <property type="entry name" value="DPBB_RlpA_EXP_N-like"/>
    <property type="match status" value="1"/>
</dbReference>
<feature type="chain" id="PRO_5042120818" evidence="2">
    <location>
        <begin position="19"/>
        <end position="134"/>
    </location>
</feature>
<dbReference type="InterPro" id="IPR051477">
    <property type="entry name" value="Expansin_CellWall"/>
</dbReference>
<reference evidence="4" key="1">
    <citation type="submission" date="2023-02" db="EMBL/GenBank/DDBJ databases">
        <title>Identification and recombinant expression of a fungal hydrolase from Papiliotrema laurentii that hydrolyzes apple cutin and clears colloidal polyester polyurethane.</title>
        <authorList>
            <consortium name="DOE Joint Genome Institute"/>
            <person name="Roman V.A."/>
            <person name="Bojanowski C."/>
            <person name="Crable B.R."/>
            <person name="Wagner D.N."/>
            <person name="Hung C.S."/>
            <person name="Nadeau L.J."/>
            <person name="Schratz L."/>
            <person name="Haridas S."/>
            <person name="Pangilinan J."/>
            <person name="Lipzen A."/>
            <person name="Na H."/>
            <person name="Yan M."/>
            <person name="Ng V."/>
            <person name="Grigoriev I.V."/>
            <person name="Spatafora J.W."/>
            <person name="Barlow D."/>
            <person name="Biffinger J."/>
            <person name="Kelley-Loughnane N."/>
            <person name="Varaljay V.A."/>
            <person name="Crookes-Goodson W.J."/>
        </authorList>
    </citation>
    <scope>NUCLEOTIDE SEQUENCE</scope>
    <source>
        <strain evidence="4">5307AH</strain>
    </source>
</reference>
<dbReference type="SUPFAM" id="SSF50685">
    <property type="entry name" value="Barwin-like endoglucanases"/>
    <property type="match status" value="1"/>
</dbReference>
<feature type="domain" description="Barwin" evidence="3">
    <location>
        <begin position="67"/>
        <end position="128"/>
    </location>
</feature>
<dbReference type="EMBL" id="JAODAN010000003">
    <property type="protein sequence ID" value="KAK1925922.1"/>
    <property type="molecule type" value="Genomic_DNA"/>
</dbReference>
<gene>
    <name evidence="4" type="ORF">DB88DRAFT_485601</name>
</gene>
<evidence type="ECO:0000259" key="3">
    <source>
        <dbReference type="Pfam" id="PF00967"/>
    </source>
</evidence>
<keyword evidence="5" id="KW-1185">Reference proteome</keyword>
<dbReference type="GO" id="GO:0042742">
    <property type="term" value="P:defense response to bacterium"/>
    <property type="evidence" value="ECO:0007669"/>
    <property type="project" value="InterPro"/>
</dbReference>
<proteinExistence type="predicted"/>
<dbReference type="Proteomes" id="UP001182556">
    <property type="component" value="Unassembled WGS sequence"/>
</dbReference>
<evidence type="ECO:0000313" key="4">
    <source>
        <dbReference type="EMBL" id="KAK1925922.1"/>
    </source>
</evidence>